<evidence type="ECO:0000256" key="8">
    <source>
        <dbReference type="PROSITE-ProRule" id="PRU00035"/>
    </source>
</evidence>
<dbReference type="Proteomes" id="UP001305414">
    <property type="component" value="Unassembled WGS sequence"/>
</dbReference>
<dbReference type="SMART" id="SM00297">
    <property type="entry name" value="BROMO"/>
    <property type="match status" value="1"/>
</dbReference>
<dbReference type="InterPro" id="IPR001487">
    <property type="entry name" value="Bromodomain"/>
</dbReference>
<feature type="compositionally biased region" description="Low complexity" evidence="9">
    <location>
        <begin position="298"/>
        <end position="320"/>
    </location>
</feature>
<accession>A0AAN7UBR1</accession>
<feature type="compositionally biased region" description="Acidic residues" evidence="9">
    <location>
        <begin position="592"/>
        <end position="604"/>
    </location>
</feature>
<dbReference type="Pfam" id="PF07524">
    <property type="entry name" value="Bromo_TP"/>
    <property type="match status" value="1"/>
</dbReference>
<dbReference type="FunFam" id="1.10.20.10:FF:000072">
    <property type="entry name" value="Transcriptional activator spt7"/>
    <property type="match status" value="1"/>
</dbReference>
<keyword evidence="6" id="KW-0539">Nucleus</keyword>
<evidence type="ECO:0000256" key="6">
    <source>
        <dbReference type="ARBA" id="ARBA00023242"/>
    </source>
</evidence>
<organism evidence="11 12">
    <name type="scientific">Xylaria bambusicola</name>
    <dbReference type="NCBI Taxonomy" id="326684"/>
    <lineage>
        <taxon>Eukaryota</taxon>
        <taxon>Fungi</taxon>
        <taxon>Dikarya</taxon>
        <taxon>Ascomycota</taxon>
        <taxon>Pezizomycotina</taxon>
        <taxon>Sordariomycetes</taxon>
        <taxon>Xylariomycetidae</taxon>
        <taxon>Xylariales</taxon>
        <taxon>Xylariaceae</taxon>
        <taxon>Xylaria</taxon>
    </lineage>
</organism>
<feature type="compositionally biased region" description="Polar residues" evidence="9">
    <location>
        <begin position="1242"/>
        <end position="1251"/>
    </location>
</feature>
<dbReference type="GO" id="GO:0005198">
    <property type="term" value="F:structural molecule activity"/>
    <property type="evidence" value="ECO:0007669"/>
    <property type="project" value="TreeGrafter"/>
</dbReference>
<dbReference type="GO" id="GO:0046982">
    <property type="term" value="F:protein heterodimerization activity"/>
    <property type="evidence" value="ECO:0007669"/>
    <property type="project" value="InterPro"/>
</dbReference>
<protein>
    <recommendedName>
        <fullName evidence="7">SAGA complex subunit Spt7</fullName>
    </recommendedName>
</protein>
<dbReference type="GO" id="GO:0000124">
    <property type="term" value="C:SAGA complex"/>
    <property type="evidence" value="ECO:0007669"/>
    <property type="project" value="InterPro"/>
</dbReference>
<dbReference type="AlphaFoldDB" id="A0AAN7UBR1"/>
<dbReference type="FunFam" id="1.20.920.10:FF:000032">
    <property type="entry name" value="Transcriptional activator spt7"/>
    <property type="match status" value="1"/>
</dbReference>
<dbReference type="Gene3D" id="1.20.920.10">
    <property type="entry name" value="Bromodomain-like"/>
    <property type="match status" value="1"/>
</dbReference>
<keyword evidence="2" id="KW-0597">Phosphoprotein</keyword>
<dbReference type="PANTHER" id="PTHR47343:SF1">
    <property type="entry name" value="TRANSCRIPTIONAL ACTIVATOR SPT7"/>
    <property type="match status" value="1"/>
</dbReference>
<keyword evidence="12" id="KW-1185">Reference proteome</keyword>
<dbReference type="EMBL" id="JAWHQM010000002">
    <property type="protein sequence ID" value="KAK5625633.1"/>
    <property type="molecule type" value="Genomic_DNA"/>
</dbReference>
<reference evidence="11 12" key="1">
    <citation type="submission" date="2023-10" db="EMBL/GenBank/DDBJ databases">
        <title>Draft genome sequence of Xylaria bambusicola isolate GMP-LS, the root and basal stem rot pathogen of sugarcane in Indonesia.</title>
        <authorList>
            <person name="Selvaraj P."/>
            <person name="Muralishankar V."/>
            <person name="Muruganantham S."/>
            <person name="Sp S."/>
            <person name="Haryani S."/>
            <person name="Lau K.J.X."/>
            <person name="Naqvi N.I."/>
        </authorList>
    </citation>
    <scope>NUCLEOTIDE SEQUENCE [LARGE SCALE GENOMIC DNA]</scope>
    <source>
        <strain evidence="11">GMP-LS</strain>
    </source>
</reference>
<feature type="region of interest" description="Disordered" evidence="9">
    <location>
        <begin position="1213"/>
        <end position="1268"/>
    </location>
</feature>
<dbReference type="GO" id="GO:0006357">
    <property type="term" value="P:regulation of transcription by RNA polymerase II"/>
    <property type="evidence" value="ECO:0007669"/>
    <property type="project" value="UniProtKB-ARBA"/>
</dbReference>
<name>A0AAN7UBR1_9PEZI</name>
<evidence type="ECO:0000256" key="7">
    <source>
        <dbReference type="ARBA" id="ARBA00093633"/>
    </source>
</evidence>
<dbReference type="PANTHER" id="PTHR47343">
    <property type="entry name" value="TRANSCRIPTIONAL ACTIVATOR SPT7"/>
    <property type="match status" value="1"/>
</dbReference>
<sequence>MPLRQQSDSGLGSGQAFCSSPMETTVLLDLQCVLGSPARSMVRHWEGLYAGDKGSTPNLTSTSYHQSTRFGLDFNPSRHLPFLSIFHSNCRCHLLRCRSFHYRNFRRAYRPTAHPTRPCVSYAWRPAIPSCPVSPSAAAKVIMSITNGQPAWPPPAHLQHAGINGIRGPDDAPARSLDSADNSVTLMPEASDIEEERHRARFAELYRRTESRISLLFADDGSYDYDAINSIRRPNLPVSLPPATDHTPLEERPAKRVKRVINEDDYGDDDDDDDDESIEDASRPGPISVSPLKSKSTSASKGLLSPSKSGSSPVPSITSPGKLKEENSQVSQMQTSNIEDARKQLEEARKDIEEAAKRSFHTIIYTLETDHTAMREQQQLEESEKALQAEMDKNSHSHTSGTAPGENHGSLSSANLGASSLTLKHLIARIDMKRDMVAASDAELRSLMNEVRKNRSKWASEENVNQEELYEALEKVLTELKAHTEYSTPFLQRVNKRDAPDYYNFIKQPMDLGSMTKKLKSLNYKSKTDFVTDLNLIWDNCLRYNQDMNHPLRRMANGMRREAEKLIPLIPDLVIRPRAEVEAEERRKQNGGDDDGGDDSDDEPIMSSRGRVAGGAKGTKSRKAPSDQKEGTPNNEQKPVLQLNGLLAKANREGSELDGSNGFGTPPVGGSMTPSGLNGHSGMGSNVDAMDLDVPSINGMALGQALSDAAQQVYEDEEYKIWKQVTKKDRALITKQRFELFNGKKLNIEEPALLRTKAGMRRYLRSLQQADASGVIGHAQGDVSAEAGNETTKAPETLAEGMEEDEEKVIPDYYEPQTFVPDIPAKLQWIEDSEGQVINHHEEFLRTLPPGYFTAPKSLLTQKIDANLRQMQETRKVYANQFPKYNPDPFCEADIEPYVTCGDDLVMAPEVCRAALQRSVAKLFYHAGFEEYQPSALDTITDIAADYFGKVVQTFKTYTECERTDSISTSDNSISVVQPRYNNEQAILHTLAENGYSIEALEGYAKDEVDRLGNKLSGIHERMKTHLSDLLRPAITEGSGGDGAAAFNDGSEQFVGGDFAEELGEDFFGFKELGLAGELGGVLSVPLHLLQSRVRNQYQAQSQAQGPTDAVLFEELPPPEPVTKENIQEQIGLVKNFFLAKLHANGDLPLVEDKDLPVKQRRPQPRLGATGKIVSPQKRPPKEQNAINKKKKKLEQQAAEAKKVKLEAEKAATLKKTILPPNGTASRAISVAVPPPMERMESTQSQGNNSQTDKDDTGIPMSPESIER</sequence>
<evidence type="ECO:0000313" key="12">
    <source>
        <dbReference type="Proteomes" id="UP001305414"/>
    </source>
</evidence>
<feature type="region of interest" description="Disordered" evidence="9">
    <location>
        <begin position="580"/>
        <end position="686"/>
    </location>
</feature>
<comment type="caution">
    <text evidence="11">The sequence shown here is derived from an EMBL/GenBank/DDBJ whole genome shotgun (WGS) entry which is preliminary data.</text>
</comment>
<evidence type="ECO:0000256" key="2">
    <source>
        <dbReference type="ARBA" id="ARBA00022553"/>
    </source>
</evidence>
<evidence type="ECO:0000256" key="9">
    <source>
        <dbReference type="SAM" id="MobiDB-lite"/>
    </source>
</evidence>
<dbReference type="InterPro" id="IPR036427">
    <property type="entry name" value="Bromodomain-like_sf"/>
</dbReference>
<evidence type="ECO:0000256" key="1">
    <source>
        <dbReference type="ARBA" id="ARBA00004123"/>
    </source>
</evidence>
<dbReference type="Pfam" id="PF00439">
    <property type="entry name" value="Bromodomain"/>
    <property type="match status" value="1"/>
</dbReference>
<dbReference type="PROSITE" id="PS00633">
    <property type="entry name" value="BROMODOMAIN_1"/>
    <property type="match status" value="1"/>
</dbReference>
<proteinExistence type="predicted"/>
<dbReference type="PROSITE" id="PS50014">
    <property type="entry name" value="BROMODOMAIN_2"/>
    <property type="match status" value="1"/>
</dbReference>
<feature type="domain" description="Bromo" evidence="10">
    <location>
        <begin position="482"/>
        <end position="552"/>
    </location>
</feature>
<dbReference type="GO" id="GO:0006325">
    <property type="term" value="P:chromatin organization"/>
    <property type="evidence" value="ECO:0007669"/>
    <property type="project" value="UniProtKB-ARBA"/>
</dbReference>
<feature type="region of interest" description="Disordered" evidence="9">
    <location>
        <begin position="233"/>
        <end position="336"/>
    </location>
</feature>
<evidence type="ECO:0000259" key="10">
    <source>
        <dbReference type="PROSITE" id="PS50014"/>
    </source>
</evidence>
<dbReference type="SUPFAM" id="SSF47370">
    <property type="entry name" value="Bromodomain"/>
    <property type="match status" value="1"/>
</dbReference>
<gene>
    <name evidence="11" type="ORF">RRF57_001349</name>
</gene>
<dbReference type="InterPro" id="IPR006565">
    <property type="entry name" value="BTP"/>
</dbReference>
<comment type="subcellular location">
    <subcellularLocation>
        <location evidence="1">Nucleus</location>
    </subcellularLocation>
</comment>
<evidence type="ECO:0000256" key="3">
    <source>
        <dbReference type="ARBA" id="ARBA00023015"/>
    </source>
</evidence>
<dbReference type="Gene3D" id="1.10.20.10">
    <property type="entry name" value="Histone, subunit A"/>
    <property type="match status" value="1"/>
</dbReference>
<evidence type="ECO:0000256" key="4">
    <source>
        <dbReference type="ARBA" id="ARBA00023117"/>
    </source>
</evidence>
<feature type="compositionally biased region" description="Basic and acidic residues" evidence="9">
    <location>
        <begin position="580"/>
        <end position="591"/>
    </location>
</feature>
<dbReference type="PRINTS" id="PR00503">
    <property type="entry name" value="BROMODOMAIN"/>
</dbReference>
<dbReference type="CDD" id="cd22927">
    <property type="entry name" value="HFD_SPT7"/>
    <property type="match status" value="1"/>
</dbReference>
<keyword evidence="4 8" id="KW-0103">Bromodomain</keyword>
<feature type="region of interest" description="Disordered" evidence="9">
    <location>
        <begin position="1155"/>
        <end position="1201"/>
    </location>
</feature>
<keyword evidence="3" id="KW-0805">Transcription regulation</keyword>
<dbReference type="GO" id="GO:0046695">
    <property type="term" value="C:SLIK (SAGA-like) complex"/>
    <property type="evidence" value="ECO:0007669"/>
    <property type="project" value="InterPro"/>
</dbReference>
<feature type="compositionally biased region" description="Acidic residues" evidence="9">
    <location>
        <begin position="263"/>
        <end position="279"/>
    </location>
</feature>
<feature type="compositionally biased region" description="Basic and acidic residues" evidence="9">
    <location>
        <begin position="382"/>
        <end position="395"/>
    </location>
</feature>
<evidence type="ECO:0000313" key="11">
    <source>
        <dbReference type="EMBL" id="KAK5625633.1"/>
    </source>
</evidence>
<evidence type="ECO:0000256" key="5">
    <source>
        <dbReference type="ARBA" id="ARBA00023163"/>
    </source>
</evidence>
<dbReference type="CDD" id="cd05510">
    <property type="entry name" value="Bromo_SPT7_like"/>
    <property type="match status" value="1"/>
</dbReference>
<dbReference type="GO" id="GO:0005634">
    <property type="term" value="C:nucleus"/>
    <property type="evidence" value="ECO:0007669"/>
    <property type="project" value="UniProtKB-SubCell"/>
</dbReference>
<dbReference type="InterPro" id="IPR009072">
    <property type="entry name" value="Histone-fold"/>
</dbReference>
<dbReference type="InterPro" id="IPR037782">
    <property type="entry name" value="Spt7"/>
</dbReference>
<dbReference type="InterPro" id="IPR018359">
    <property type="entry name" value="Bromodomain_CS"/>
</dbReference>
<keyword evidence="5" id="KW-0804">Transcription</keyword>
<feature type="region of interest" description="Disordered" evidence="9">
    <location>
        <begin position="374"/>
        <end position="413"/>
    </location>
</feature>